<name>A0A2D0MZG7_FLAN2</name>
<dbReference type="EMBL" id="PDUD01000051">
    <property type="protein sequence ID" value="PHN01617.1"/>
    <property type="molecule type" value="Genomic_DNA"/>
</dbReference>
<organism evidence="2 3">
    <name type="scientific">Flavilitoribacter nigricans (strain ATCC 23147 / DSM 23189 / NBRC 102662 / NCIMB 1420 / SS-2)</name>
    <name type="common">Lewinella nigricans</name>
    <dbReference type="NCBI Taxonomy" id="1122177"/>
    <lineage>
        <taxon>Bacteria</taxon>
        <taxon>Pseudomonadati</taxon>
        <taxon>Bacteroidota</taxon>
        <taxon>Saprospiria</taxon>
        <taxon>Saprospirales</taxon>
        <taxon>Lewinellaceae</taxon>
        <taxon>Flavilitoribacter</taxon>
    </lineage>
</organism>
<dbReference type="AlphaFoldDB" id="A0A2D0MZG7"/>
<dbReference type="Proteomes" id="UP000223913">
    <property type="component" value="Unassembled WGS sequence"/>
</dbReference>
<evidence type="ECO:0008006" key="4">
    <source>
        <dbReference type="Google" id="ProtNLM"/>
    </source>
</evidence>
<dbReference type="RefSeq" id="WP_143473691.1">
    <property type="nucleotide sequence ID" value="NZ_PDUD01000051.1"/>
</dbReference>
<keyword evidence="1" id="KW-0175">Coiled coil</keyword>
<feature type="non-terminal residue" evidence="2">
    <location>
        <position position="204"/>
    </location>
</feature>
<comment type="caution">
    <text evidence="2">The sequence shown here is derived from an EMBL/GenBank/DDBJ whole genome shotgun (WGS) entry which is preliminary data.</text>
</comment>
<feature type="coiled-coil region" evidence="1">
    <location>
        <begin position="13"/>
        <end position="43"/>
    </location>
</feature>
<reference evidence="2 3" key="1">
    <citation type="submission" date="2017-10" db="EMBL/GenBank/DDBJ databases">
        <title>The draft genome sequence of Lewinella nigricans NBRC 102662.</title>
        <authorList>
            <person name="Wang K."/>
        </authorList>
    </citation>
    <scope>NUCLEOTIDE SEQUENCE [LARGE SCALE GENOMIC DNA]</scope>
    <source>
        <strain evidence="2 3">NBRC 102662</strain>
    </source>
</reference>
<keyword evidence="3" id="KW-1185">Reference proteome</keyword>
<gene>
    <name evidence="2" type="ORF">CRP01_35955</name>
</gene>
<sequence>MRTPSKASNKVWKEKAVLRGKQLNRAKQELKRQKLKATKWRSAYYELKKAQSVRPVRNYSYPLELIWISILMHINFNVSLRGVSQSVVKLGELYGLSLPKLSHMSVRNWCLKFGLYCLNQPLAKGKYVLISDESIEIGRERLALLYVVPIEIYSPIEPLTMEDVKVLDLGVQPSWSSAQLAQKIKHKVKAYDLEIVYGISDNCS</sequence>
<proteinExistence type="predicted"/>
<dbReference type="OrthoDB" id="1064789at2"/>
<protein>
    <recommendedName>
        <fullName evidence="4">Transposase</fullName>
    </recommendedName>
</protein>
<evidence type="ECO:0000256" key="1">
    <source>
        <dbReference type="SAM" id="Coils"/>
    </source>
</evidence>
<evidence type="ECO:0000313" key="3">
    <source>
        <dbReference type="Proteomes" id="UP000223913"/>
    </source>
</evidence>
<accession>A0A2D0MZG7</accession>
<evidence type="ECO:0000313" key="2">
    <source>
        <dbReference type="EMBL" id="PHN01617.1"/>
    </source>
</evidence>